<comment type="caution">
    <text evidence="1">The sequence shown here is derived from an EMBL/GenBank/DDBJ whole genome shotgun (WGS) entry which is preliminary data.</text>
</comment>
<proteinExistence type="predicted"/>
<dbReference type="AlphaFoldDB" id="A0AA42R749"/>
<name>A0AA42R749_AERCA</name>
<dbReference type="RefSeq" id="WP_279982659.1">
    <property type="nucleotide sequence ID" value="NZ_JAOCIZ010000025.1"/>
</dbReference>
<reference evidence="1" key="1">
    <citation type="submission" date="2022-09" db="EMBL/GenBank/DDBJ databases">
        <title>Intensive care unit water sources are persistently colonized with multi-drug resistant bacteria and are the site of extensive horizontal gene transfer of antibiotic resistance genes.</title>
        <authorList>
            <person name="Diorio-Toth L."/>
        </authorList>
    </citation>
    <scope>NUCLEOTIDE SEQUENCE</scope>
    <source>
        <strain evidence="1">GD03710</strain>
    </source>
</reference>
<feature type="non-terminal residue" evidence="1">
    <location>
        <position position="74"/>
    </location>
</feature>
<accession>A0AA42R749</accession>
<dbReference type="EMBL" id="JAOCIZ010000025">
    <property type="protein sequence ID" value="MDH1505069.1"/>
    <property type="molecule type" value="Genomic_DNA"/>
</dbReference>
<evidence type="ECO:0000313" key="1">
    <source>
        <dbReference type="EMBL" id="MDH1505069.1"/>
    </source>
</evidence>
<protein>
    <submittedName>
        <fullName evidence="1">Uncharacterized protein</fullName>
    </submittedName>
</protein>
<organism evidence="1 2">
    <name type="scientific">Aeromonas caviae</name>
    <name type="common">Aeromonas punctata</name>
    <dbReference type="NCBI Taxonomy" id="648"/>
    <lineage>
        <taxon>Bacteria</taxon>
        <taxon>Pseudomonadati</taxon>
        <taxon>Pseudomonadota</taxon>
        <taxon>Gammaproteobacteria</taxon>
        <taxon>Aeromonadales</taxon>
        <taxon>Aeromonadaceae</taxon>
        <taxon>Aeromonas</taxon>
    </lineage>
</organism>
<evidence type="ECO:0000313" key="2">
    <source>
        <dbReference type="Proteomes" id="UP001161704"/>
    </source>
</evidence>
<dbReference type="Proteomes" id="UP001161704">
    <property type="component" value="Unassembled WGS sequence"/>
</dbReference>
<sequence>MLARLIRYVVIGPLPSGGSRNPPDMVSADGAPPAGQFLGQSGHYLFVIYYFAKYPRISWLGHAMSHVMFHPYRQ</sequence>
<gene>
    <name evidence="1" type="ORF">N5I20_08370</name>
</gene>